<evidence type="ECO:0000313" key="3">
    <source>
        <dbReference type="Proteomes" id="UP000541636"/>
    </source>
</evidence>
<proteinExistence type="predicted"/>
<sequence length="102" mass="11197">MRTRYRYWIVCALSLLLTLFALLVFPQMNPSTMTVRIVVVVAWIAALVWVLQPQARQAGGWAHLPPMRFAVNALGVIVGIALFAGLGVMLASMFHAQFLAAA</sequence>
<dbReference type="RefSeq" id="WP_113063794.1">
    <property type="nucleotide sequence ID" value="NZ_JAAZQD010000004.1"/>
</dbReference>
<keyword evidence="1" id="KW-1133">Transmembrane helix</keyword>
<keyword evidence="3" id="KW-1185">Reference proteome</keyword>
<comment type="caution">
    <text evidence="2">The sequence shown here is derived from an EMBL/GenBank/DDBJ whole genome shotgun (WGS) entry which is preliminary data.</text>
</comment>
<evidence type="ECO:0000313" key="2">
    <source>
        <dbReference type="EMBL" id="NKZ39451.1"/>
    </source>
</evidence>
<reference evidence="2 3" key="1">
    <citation type="journal article" date="2017" name="Int. J. Syst. Evol. Microbiol.">
        <title>Oleiagrimonas citrea sp. nov., a marine bacterium isolated from tidal flat sediment and emended description of the genus Oleiagrimonas Fang et al. 2015 and Oleiagrimonas soli.</title>
        <authorList>
            <person name="Yang S.H."/>
            <person name="Seo H.S."/>
            <person name="Seong C.N."/>
            <person name="Kwon K.K."/>
        </authorList>
    </citation>
    <scope>NUCLEOTIDE SEQUENCE [LARGE SCALE GENOMIC DNA]</scope>
    <source>
        <strain evidence="2 3">MEBiC09124</strain>
    </source>
</reference>
<accession>A0A846ZPT8</accession>
<dbReference type="AlphaFoldDB" id="A0A846ZPT8"/>
<name>A0A846ZPT8_9GAMM</name>
<gene>
    <name evidence="2" type="ORF">HF690_10880</name>
</gene>
<feature type="transmembrane region" description="Helical" evidence="1">
    <location>
        <begin position="7"/>
        <end position="27"/>
    </location>
</feature>
<organism evidence="2 3">
    <name type="scientific">Oleiagrimonas citrea</name>
    <dbReference type="NCBI Taxonomy" id="1665687"/>
    <lineage>
        <taxon>Bacteria</taxon>
        <taxon>Pseudomonadati</taxon>
        <taxon>Pseudomonadota</taxon>
        <taxon>Gammaproteobacteria</taxon>
        <taxon>Lysobacterales</taxon>
        <taxon>Rhodanobacteraceae</taxon>
        <taxon>Oleiagrimonas</taxon>
    </lineage>
</organism>
<evidence type="ECO:0008006" key="4">
    <source>
        <dbReference type="Google" id="ProtNLM"/>
    </source>
</evidence>
<protein>
    <recommendedName>
        <fullName evidence="4">Transmembrane protein</fullName>
    </recommendedName>
</protein>
<keyword evidence="1" id="KW-0472">Membrane</keyword>
<keyword evidence="1" id="KW-0812">Transmembrane</keyword>
<feature type="transmembrane region" description="Helical" evidence="1">
    <location>
        <begin position="33"/>
        <end position="51"/>
    </location>
</feature>
<feature type="transmembrane region" description="Helical" evidence="1">
    <location>
        <begin position="71"/>
        <end position="94"/>
    </location>
</feature>
<dbReference type="EMBL" id="JAAZQD010000004">
    <property type="protein sequence ID" value="NKZ39451.1"/>
    <property type="molecule type" value="Genomic_DNA"/>
</dbReference>
<evidence type="ECO:0000256" key="1">
    <source>
        <dbReference type="SAM" id="Phobius"/>
    </source>
</evidence>
<dbReference type="Proteomes" id="UP000541636">
    <property type="component" value="Unassembled WGS sequence"/>
</dbReference>